<feature type="domain" description="Multidrug resistance protein MdtA-like barrel-sandwich hybrid" evidence="9">
    <location>
        <begin position="43"/>
        <end position="183"/>
    </location>
</feature>
<feature type="domain" description="p-hydroxybenzoic acid efflux pump subunit AaeA-like beta-barrel" evidence="10">
    <location>
        <begin position="187"/>
        <end position="282"/>
    </location>
</feature>
<reference evidence="11 12" key="1">
    <citation type="submission" date="2016-08" db="EMBL/GenBank/DDBJ databases">
        <authorList>
            <person name="Seilhamer J.J."/>
        </authorList>
    </citation>
    <scope>NUCLEOTIDE SEQUENCE [LARGE SCALE GENOMIC DNA]</scope>
    <source>
        <strain evidence="11 12">KCTC 42603</strain>
    </source>
</reference>
<dbReference type="InterPro" id="IPR050393">
    <property type="entry name" value="MFP_Efflux_Pump"/>
</dbReference>
<comment type="subcellular location">
    <subcellularLocation>
        <location evidence="1">Membrane</location>
        <topology evidence="1">Single-pass membrane protein</topology>
    </subcellularLocation>
</comment>
<protein>
    <submittedName>
        <fullName evidence="11">Efflux transporter periplasmic adaptor subunit</fullName>
    </submittedName>
</protein>
<dbReference type="Gene3D" id="2.40.30.170">
    <property type="match status" value="1"/>
</dbReference>
<dbReference type="Pfam" id="PF25917">
    <property type="entry name" value="BSH_RND"/>
    <property type="match status" value="1"/>
</dbReference>
<keyword evidence="5 7" id="KW-0472">Membrane</keyword>
<dbReference type="PANTHER" id="PTHR30367:SF1">
    <property type="entry name" value="MULTIDRUG RESISTANCE PROTEIN MDTN"/>
    <property type="match status" value="1"/>
</dbReference>
<dbReference type="Pfam" id="PF25876">
    <property type="entry name" value="HH_MFP_RND"/>
    <property type="match status" value="1"/>
</dbReference>
<comment type="similarity">
    <text evidence="2">Belongs to the membrane fusion protein (MFP) (TC 8.A.1) family.</text>
</comment>
<dbReference type="InterPro" id="IPR058625">
    <property type="entry name" value="MdtA-like_BSH"/>
</dbReference>
<sequence length="288" mass="31568">MQKIIRIIITLAVIVAAVMSGRWVWDHYLYSPWTRDGKVQADIITIAPDVSGWVTKLAVQDNQQVKKGDVIFQVDVKRYQAVVDELQAQVRNETLALELARHEFSRREKLRQSNSISAEELESSRISADMAEASLDLAKANLASAQIDLERASITSPVDGTIVNLTLREGNYVSQGSPVLSVVAANSIYVTGYFEETKLPLIHEGQKATITLMSGGKPITGTVKSIGNAIADTNTSANGQLLPQVQQTFNWVRLAQRVPVDIELKEIPKDTRLVAGMTASIRLASDGE</sequence>
<dbReference type="InterPro" id="IPR058634">
    <property type="entry name" value="AaeA-lik-b-barrel"/>
</dbReference>
<comment type="caution">
    <text evidence="11">The sequence shown here is derived from an EMBL/GenBank/DDBJ whole genome shotgun (WGS) entry which is preliminary data.</text>
</comment>
<evidence type="ECO:0000256" key="5">
    <source>
        <dbReference type="ARBA" id="ARBA00023136"/>
    </source>
</evidence>
<evidence type="ECO:0000256" key="3">
    <source>
        <dbReference type="ARBA" id="ARBA00022692"/>
    </source>
</evidence>
<evidence type="ECO:0000313" key="11">
    <source>
        <dbReference type="EMBL" id="OFC70307.1"/>
    </source>
</evidence>
<evidence type="ECO:0000256" key="2">
    <source>
        <dbReference type="ARBA" id="ARBA00009477"/>
    </source>
</evidence>
<keyword evidence="3 7" id="KW-0812">Transmembrane</keyword>
<dbReference type="Proteomes" id="UP000175691">
    <property type="component" value="Unassembled WGS sequence"/>
</dbReference>
<keyword evidence="6" id="KW-0175">Coiled coil</keyword>
<dbReference type="Gene3D" id="2.40.50.100">
    <property type="match status" value="1"/>
</dbReference>
<dbReference type="GO" id="GO:0022857">
    <property type="term" value="F:transmembrane transporter activity"/>
    <property type="evidence" value="ECO:0007669"/>
    <property type="project" value="InterPro"/>
</dbReference>
<dbReference type="InterPro" id="IPR058624">
    <property type="entry name" value="MdtA-like_HH"/>
</dbReference>
<dbReference type="EMBL" id="MDHN01000029">
    <property type="protein sequence ID" value="OFC70307.1"/>
    <property type="molecule type" value="Genomic_DNA"/>
</dbReference>
<evidence type="ECO:0000313" key="12">
    <source>
        <dbReference type="Proteomes" id="UP000175691"/>
    </source>
</evidence>
<evidence type="ECO:0000256" key="6">
    <source>
        <dbReference type="SAM" id="Coils"/>
    </source>
</evidence>
<evidence type="ECO:0000256" key="1">
    <source>
        <dbReference type="ARBA" id="ARBA00004167"/>
    </source>
</evidence>
<dbReference type="STRING" id="1656094.BFC18_14115"/>
<dbReference type="PANTHER" id="PTHR30367">
    <property type="entry name" value="P-HYDROXYBENZOIC ACID EFFLUX PUMP SUBUNIT AAEA-RELATED"/>
    <property type="match status" value="1"/>
</dbReference>
<dbReference type="GO" id="GO:0016020">
    <property type="term" value="C:membrane"/>
    <property type="evidence" value="ECO:0007669"/>
    <property type="project" value="InterPro"/>
</dbReference>
<dbReference type="InterPro" id="IPR006143">
    <property type="entry name" value="RND_pump_MFP"/>
</dbReference>
<dbReference type="SUPFAM" id="SSF111369">
    <property type="entry name" value="HlyD-like secretion proteins"/>
    <property type="match status" value="1"/>
</dbReference>
<keyword evidence="12" id="KW-1185">Reference proteome</keyword>
<dbReference type="RefSeq" id="WP_070125950.1">
    <property type="nucleotide sequence ID" value="NZ_MDHN01000029.1"/>
</dbReference>
<keyword evidence="4 7" id="KW-1133">Transmembrane helix</keyword>
<evidence type="ECO:0000259" key="10">
    <source>
        <dbReference type="Pfam" id="PF25963"/>
    </source>
</evidence>
<evidence type="ECO:0000259" key="8">
    <source>
        <dbReference type="Pfam" id="PF25876"/>
    </source>
</evidence>
<organism evidence="11 12">
    <name type="scientific">Alteromonas confluentis</name>
    <dbReference type="NCBI Taxonomy" id="1656094"/>
    <lineage>
        <taxon>Bacteria</taxon>
        <taxon>Pseudomonadati</taxon>
        <taxon>Pseudomonadota</taxon>
        <taxon>Gammaproteobacteria</taxon>
        <taxon>Alteromonadales</taxon>
        <taxon>Alteromonadaceae</taxon>
        <taxon>Alteromonas/Salinimonas group</taxon>
        <taxon>Alteromonas</taxon>
    </lineage>
</organism>
<name>A0A1E7ZA00_9ALTE</name>
<feature type="domain" description="Multidrug resistance protein MdtA-like alpha-helical hairpin" evidence="8">
    <location>
        <begin position="84"/>
        <end position="150"/>
    </location>
</feature>
<feature type="coiled-coil region" evidence="6">
    <location>
        <begin position="128"/>
        <end position="155"/>
    </location>
</feature>
<feature type="transmembrane region" description="Helical" evidence="7">
    <location>
        <begin position="7"/>
        <end position="25"/>
    </location>
</feature>
<dbReference type="Pfam" id="PF25963">
    <property type="entry name" value="Beta-barrel_AAEA"/>
    <property type="match status" value="1"/>
</dbReference>
<evidence type="ECO:0000256" key="4">
    <source>
        <dbReference type="ARBA" id="ARBA00022989"/>
    </source>
</evidence>
<dbReference type="AlphaFoldDB" id="A0A1E7ZA00"/>
<evidence type="ECO:0000259" key="9">
    <source>
        <dbReference type="Pfam" id="PF25917"/>
    </source>
</evidence>
<gene>
    <name evidence="11" type="ORF">BFC18_14115</name>
</gene>
<evidence type="ECO:0000256" key="7">
    <source>
        <dbReference type="SAM" id="Phobius"/>
    </source>
</evidence>
<proteinExistence type="inferred from homology"/>
<accession>A0A1E7ZA00</accession>
<dbReference type="NCBIfam" id="TIGR01730">
    <property type="entry name" value="RND_mfp"/>
    <property type="match status" value="1"/>
</dbReference>
<feature type="coiled-coil region" evidence="6">
    <location>
        <begin position="76"/>
        <end position="103"/>
    </location>
</feature>